<evidence type="ECO:0000313" key="2">
    <source>
        <dbReference type="Proteomes" id="UP001558652"/>
    </source>
</evidence>
<reference evidence="1 2" key="1">
    <citation type="submission" date="2024-07" db="EMBL/GenBank/DDBJ databases">
        <title>Chromosome-level genome assembly of the water stick insect Ranatra chinensis (Heteroptera: Nepidae).</title>
        <authorList>
            <person name="Liu X."/>
        </authorList>
    </citation>
    <scope>NUCLEOTIDE SEQUENCE [LARGE SCALE GENOMIC DNA]</scope>
    <source>
        <strain evidence="1">Cailab_2021Rc</strain>
        <tissue evidence="1">Muscle</tissue>
    </source>
</reference>
<dbReference type="Proteomes" id="UP001558652">
    <property type="component" value="Unassembled WGS sequence"/>
</dbReference>
<organism evidence="1 2">
    <name type="scientific">Ranatra chinensis</name>
    <dbReference type="NCBI Taxonomy" id="642074"/>
    <lineage>
        <taxon>Eukaryota</taxon>
        <taxon>Metazoa</taxon>
        <taxon>Ecdysozoa</taxon>
        <taxon>Arthropoda</taxon>
        <taxon>Hexapoda</taxon>
        <taxon>Insecta</taxon>
        <taxon>Pterygota</taxon>
        <taxon>Neoptera</taxon>
        <taxon>Paraneoptera</taxon>
        <taxon>Hemiptera</taxon>
        <taxon>Heteroptera</taxon>
        <taxon>Panheteroptera</taxon>
        <taxon>Nepomorpha</taxon>
        <taxon>Nepidae</taxon>
        <taxon>Ranatrinae</taxon>
        <taxon>Ranatra</taxon>
    </lineage>
</organism>
<gene>
    <name evidence="1" type="ORF">AAG570_001027</name>
</gene>
<keyword evidence="2" id="KW-1185">Reference proteome</keyword>
<name>A0ABD0YAP6_9HEMI</name>
<protein>
    <submittedName>
        <fullName evidence="1">Uncharacterized protein</fullName>
    </submittedName>
</protein>
<dbReference type="AlphaFoldDB" id="A0ABD0YAP6"/>
<sequence>MLCKLKKIVQEYDSRAKCEEWDTAGTLNNTKGPYRFGVYRPTRKPWDRNRVKSQELIGGEMHSHCLCIKRNGLQDECRRRQCRGSPQCRLQPFPSCPPFTMVPAPIPVEDPFK</sequence>
<proteinExistence type="predicted"/>
<accession>A0ABD0YAP6</accession>
<dbReference type="EMBL" id="JBFDAA010000010">
    <property type="protein sequence ID" value="KAL1124398.1"/>
    <property type="molecule type" value="Genomic_DNA"/>
</dbReference>
<evidence type="ECO:0000313" key="1">
    <source>
        <dbReference type="EMBL" id="KAL1124398.1"/>
    </source>
</evidence>
<comment type="caution">
    <text evidence="1">The sequence shown here is derived from an EMBL/GenBank/DDBJ whole genome shotgun (WGS) entry which is preliminary data.</text>
</comment>